<gene>
    <name evidence="2" type="ORF">SK91_01554</name>
</gene>
<feature type="domain" description="Endonuclease/exonuclease/phosphatase" evidence="1">
    <location>
        <begin position="20"/>
        <end position="258"/>
    </location>
</feature>
<reference evidence="2 3" key="1">
    <citation type="submission" date="2015-06" db="EMBL/GenBank/DDBJ databases">
        <title>The Genome Sequence of None.</title>
        <authorList>
            <consortium name="The Broad Institute Genomics Platform"/>
            <consortium name="The Broad Institute Genome Sequencing Center for Infectious Disease"/>
            <person name="Earl A.M."/>
            <person name="Onderdonk A.B."/>
            <person name="Kirby J."/>
            <person name="Ferraro M.J."/>
            <person name="Huang S."/>
            <person name="Spencer M."/>
            <person name="Fodor A."/>
            <person name="Hooper D."/>
            <person name="Dekker J."/>
            <person name="O'Brien T."/>
            <person name="Quan V."/>
            <person name="Gombosev A."/>
            <person name="Delaney M."/>
            <person name="DuBois A."/>
            <person name="Ernst C."/>
            <person name="Kim D.S."/>
            <person name="Rossman W."/>
            <person name="Gohs F."/>
            <person name="Petruso H."/>
            <person name="Nozar T."/>
            <person name="Mougeot F."/>
            <person name="Manson-McGuire A."/>
            <person name="Young S."/>
            <person name="Abouelleil A."/>
            <person name="Cao P."/>
            <person name="Chapman S.B."/>
            <person name="Griggs A."/>
            <person name="Priest M."/>
            <person name="Shea T."/>
            <person name="Wortman I."/>
            <person name="Wortman J.R."/>
            <person name="Nusbaum C."/>
            <person name="Birren B."/>
        </authorList>
    </citation>
    <scope>NUCLEOTIDE SEQUENCE [LARGE SCALE GENOMIC DNA]</scope>
    <source>
        <strain evidence="2 3">MGH87</strain>
    </source>
</reference>
<comment type="caution">
    <text evidence="2">The sequence shown here is derived from an EMBL/GenBank/DDBJ whole genome shotgun (WGS) entry which is preliminary data.</text>
</comment>
<protein>
    <recommendedName>
        <fullName evidence="1">Endonuclease/exonuclease/phosphatase domain-containing protein</fullName>
    </recommendedName>
</protein>
<dbReference type="InterPro" id="IPR036691">
    <property type="entry name" value="Endo/exonu/phosph_ase_sf"/>
</dbReference>
<proteinExistence type="predicted"/>
<dbReference type="SUPFAM" id="SSF56219">
    <property type="entry name" value="DNase I-like"/>
    <property type="match status" value="1"/>
</dbReference>
<evidence type="ECO:0000313" key="2">
    <source>
        <dbReference type="EMBL" id="KLY41051.1"/>
    </source>
</evidence>
<evidence type="ECO:0000259" key="1">
    <source>
        <dbReference type="Pfam" id="PF19580"/>
    </source>
</evidence>
<dbReference type="InterPro" id="IPR005135">
    <property type="entry name" value="Endo/exonuclease/phosphatase"/>
</dbReference>
<name>A0ABR5GI54_9ENTR</name>
<dbReference type="Gene3D" id="3.60.10.10">
    <property type="entry name" value="Endonuclease/exonuclease/phosphatase"/>
    <property type="match status" value="1"/>
</dbReference>
<evidence type="ECO:0000313" key="3">
    <source>
        <dbReference type="Proteomes" id="UP000036305"/>
    </source>
</evidence>
<dbReference type="EMBL" id="LEUS01000007">
    <property type="protein sequence ID" value="KLY41051.1"/>
    <property type="molecule type" value="Genomic_DNA"/>
</dbReference>
<accession>A0ABR5GI54</accession>
<dbReference type="RefSeq" id="WP_032749284.1">
    <property type="nucleotide sequence ID" value="NZ_CP113904.1"/>
</dbReference>
<sequence>MQLIRPMNLNICWWNTKLTPPAGSKINAALNKELNDKVEEIISYLCRERPLHLILLCEVYKKDEALIKKVAADNELEYIMIAEHVKGVYYDFAILYEKTRIKINKIEHIDEQNSFEQQLRIGVTIEADFDGEHVIIFLSHWNSDMFNGDVKKSHCAGMLRDKVNAKFRNGHEHIILIGDYNSQPFDKEIISTLETTKDLEIVINRPRVLYNPFWRNLDSRSQNHSFSGSYILKNDAYDKWKTFDQMMFSSKFINGKSWLLDVYSPEIHNEFKNISFNFIDVFDHIPIHGRLHK</sequence>
<organism evidence="2 3">
    <name type="scientific">Klebsiella michiganensis</name>
    <dbReference type="NCBI Taxonomy" id="1134687"/>
    <lineage>
        <taxon>Bacteria</taxon>
        <taxon>Pseudomonadati</taxon>
        <taxon>Pseudomonadota</taxon>
        <taxon>Gammaproteobacteria</taxon>
        <taxon>Enterobacterales</taxon>
        <taxon>Enterobacteriaceae</taxon>
        <taxon>Klebsiella/Raoultella group</taxon>
        <taxon>Klebsiella</taxon>
    </lineage>
</organism>
<dbReference type="Proteomes" id="UP000036305">
    <property type="component" value="Unassembled WGS sequence"/>
</dbReference>
<dbReference type="Pfam" id="PF19580">
    <property type="entry name" value="Exo_endo_phos_3"/>
    <property type="match status" value="1"/>
</dbReference>
<keyword evidence="3" id="KW-1185">Reference proteome</keyword>